<gene>
    <name evidence="7" type="ORF">WJ33_22545</name>
</gene>
<keyword evidence="4 5" id="KW-0472">Membrane</keyword>
<feature type="transmembrane region" description="Helical" evidence="5">
    <location>
        <begin position="310"/>
        <end position="330"/>
    </location>
</feature>
<evidence type="ECO:0000256" key="3">
    <source>
        <dbReference type="ARBA" id="ARBA00022989"/>
    </source>
</evidence>
<organism evidence="7 8">
    <name type="scientific">Burkholderia ubonensis</name>
    <dbReference type="NCBI Taxonomy" id="101571"/>
    <lineage>
        <taxon>Bacteria</taxon>
        <taxon>Pseudomonadati</taxon>
        <taxon>Pseudomonadota</taxon>
        <taxon>Betaproteobacteria</taxon>
        <taxon>Burkholderiales</taxon>
        <taxon>Burkholderiaceae</taxon>
        <taxon>Burkholderia</taxon>
        <taxon>Burkholderia cepacia complex</taxon>
    </lineage>
</organism>
<evidence type="ECO:0000256" key="1">
    <source>
        <dbReference type="ARBA" id="ARBA00004141"/>
    </source>
</evidence>
<keyword evidence="3 5" id="KW-1133">Transmembrane helix</keyword>
<dbReference type="EMBL" id="LOXM01000099">
    <property type="protein sequence ID" value="KVG69420.1"/>
    <property type="molecule type" value="Genomic_DNA"/>
</dbReference>
<evidence type="ECO:0000256" key="4">
    <source>
        <dbReference type="ARBA" id="ARBA00023136"/>
    </source>
</evidence>
<dbReference type="InterPro" id="IPR007016">
    <property type="entry name" value="O-antigen_ligase-rel_domated"/>
</dbReference>
<protein>
    <submittedName>
        <fullName evidence="7">Polymerase</fullName>
    </submittedName>
</protein>
<feature type="transmembrane region" description="Helical" evidence="5">
    <location>
        <begin position="6"/>
        <end position="30"/>
    </location>
</feature>
<comment type="subcellular location">
    <subcellularLocation>
        <location evidence="1">Membrane</location>
        <topology evidence="1">Multi-pass membrane protein</topology>
    </subcellularLocation>
</comment>
<feature type="domain" description="O-antigen ligase-related" evidence="6">
    <location>
        <begin position="171"/>
        <end position="326"/>
    </location>
</feature>
<dbReference type="AlphaFoldDB" id="A0A103RKE4"/>
<evidence type="ECO:0000256" key="2">
    <source>
        <dbReference type="ARBA" id="ARBA00022692"/>
    </source>
</evidence>
<evidence type="ECO:0000313" key="7">
    <source>
        <dbReference type="EMBL" id="KVG69420.1"/>
    </source>
</evidence>
<feature type="transmembrane region" description="Helical" evidence="5">
    <location>
        <begin position="42"/>
        <end position="60"/>
    </location>
</feature>
<feature type="transmembrane region" description="Helical" evidence="5">
    <location>
        <begin position="102"/>
        <end position="120"/>
    </location>
</feature>
<evidence type="ECO:0000313" key="8">
    <source>
        <dbReference type="Proteomes" id="UP000064029"/>
    </source>
</evidence>
<sequence length="413" mass="46564">MPYISLIALYFSVTNLVPISAIGFAPIVFCWWRFFGRTYPDFIGPLVAFSAYALISTLIYDPVSLIEYDFYRYDGNFFVSYAPIFAGCAYTHRWDLNKTLKWFFVSAVLVNLPYYFWYLAQNGLLSIFIHPADTFGSYFIARNAAGGFLAMLFCLGVACYVNDRSRVLLALLVMNFLMLVSTYSRGSMVGVGMMLLYLILGRRRWILVLMISIFIAASIAIAIHYTNPNINYMGYAFTINDPNPKAGNLQVRYEWLWPRALAYFLRSPIVGLGFGSFDDQIPQVINYFGLFGRPVGAVTVHSDSHAHNSYMSFLAELGIVGLFLFIRFYWALISWCQRGAAFALENGRFNFVAFQFVELSAVCVLAMATSEHRLTTPSNVLILSLVISLLVASRAYVGVHPARHRTPVAGEPT</sequence>
<evidence type="ECO:0000259" key="6">
    <source>
        <dbReference type="Pfam" id="PF04932"/>
    </source>
</evidence>
<dbReference type="RefSeq" id="WP_059750680.1">
    <property type="nucleotide sequence ID" value="NZ_LOXM01000099.1"/>
</dbReference>
<dbReference type="PANTHER" id="PTHR37422:SF17">
    <property type="entry name" value="O-ANTIGEN LIGASE"/>
    <property type="match status" value="1"/>
</dbReference>
<evidence type="ECO:0000256" key="5">
    <source>
        <dbReference type="SAM" id="Phobius"/>
    </source>
</evidence>
<name>A0A103RKE4_9BURK</name>
<accession>A0A103RKE4</accession>
<comment type="caution">
    <text evidence="7">The sequence shown here is derived from an EMBL/GenBank/DDBJ whole genome shotgun (WGS) entry which is preliminary data.</text>
</comment>
<dbReference type="Pfam" id="PF04932">
    <property type="entry name" value="Wzy_C"/>
    <property type="match status" value="1"/>
</dbReference>
<dbReference type="PANTHER" id="PTHR37422">
    <property type="entry name" value="TEICHURONIC ACID BIOSYNTHESIS PROTEIN TUAE"/>
    <property type="match status" value="1"/>
</dbReference>
<dbReference type="OrthoDB" id="115889at2"/>
<feature type="transmembrane region" description="Helical" evidence="5">
    <location>
        <begin position="350"/>
        <end position="368"/>
    </location>
</feature>
<feature type="transmembrane region" description="Helical" evidence="5">
    <location>
        <begin position="205"/>
        <end position="225"/>
    </location>
</feature>
<feature type="transmembrane region" description="Helical" evidence="5">
    <location>
        <begin position="168"/>
        <end position="199"/>
    </location>
</feature>
<dbReference type="Proteomes" id="UP000064029">
    <property type="component" value="Unassembled WGS sequence"/>
</dbReference>
<feature type="transmembrane region" description="Helical" evidence="5">
    <location>
        <begin position="380"/>
        <end position="397"/>
    </location>
</feature>
<dbReference type="InterPro" id="IPR051533">
    <property type="entry name" value="WaaL-like"/>
</dbReference>
<keyword evidence="2 5" id="KW-0812">Transmembrane</keyword>
<feature type="transmembrane region" description="Helical" evidence="5">
    <location>
        <begin position="140"/>
        <end position="161"/>
    </location>
</feature>
<proteinExistence type="predicted"/>
<dbReference type="GO" id="GO:0016020">
    <property type="term" value="C:membrane"/>
    <property type="evidence" value="ECO:0007669"/>
    <property type="project" value="UniProtKB-SubCell"/>
</dbReference>
<reference evidence="7 8" key="1">
    <citation type="submission" date="2015-11" db="EMBL/GenBank/DDBJ databases">
        <title>Expanding the genomic diversity of Burkholderia species for the development of highly accurate diagnostics.</title>
        <authorList>
            <person name="Sahl J."/>
            <person name="Keim P."/>
            <person name="Wagner D."/>
        </authorList>
    </citation>
    <scope>NUCLEOTIDE SEQUENCE [LARGE SCALE GENOMIC DNA]</scope>
    <source>
        <strain evidence="7 8">MSMB2036</strain>
    </source>
</reference>